<dbReference type="PANTHER" id="PTHR12682">
    <property type="entry name" value="ARCHEASE"/>
    <property type="match status" value="1"/>
</dbReference>
<reference evidence="6" key="1">
    <citation type="submission" date="2021-04" db="EMBL/GenBank/DDBJ databases">
        <title>Genomic insights into ecological role and evolution of a novel Thermoplasmata order Candidatus Sysuiplasmatales.</title>
        <authorList>
            <person name="Yuan Y."/>
        </authorList>
    </citation>
    <scope>NUCLEOTIDE SEQUENCE</scope>
    <source>
        <strain evidence="7">TUT19-bin139</strain>
        <strain evidence="6">YP2-bin.285</strain>
    </source>
</reference>
<dbReference type="EMBL" id="JAHEAC010000040">
    <property type="protein sequence ID" value="MBX8644134.1"/>
    <property type="molecule type" value="Genomic_DNA"/>
</dbReference>
<proteinExistence type="inferred from homology"/>
<dbReference type="InterPro" id="IPR036820">
    <property type="entry name" value="Archease_dom_sf"/>
</dbReference>
<evidence type="ECO:0000256" key="3">
    <source>
        <dbReference type="ARBA" id="ARBA00022723"/>
    </source>
</evidence>
<dbReference type="Proteomes" id="UP000750197">
    <property type="component" value="Unassembled WGS sequence"/>
</dbReference>
<dbReference type="GO" id="GO:0008033">
    <property type="term" value="P:tRNA processing"/>
    <property type="evidence" value="ECO:0007669"/>
    <property type="project" value="UniProtKB-KW"/>
</dbReference>
<dbReference type="SUPFAM" id="SSF69819">
    <property type="entry name" value="MTH1598-like"/>
    <property type="match status" value="1"/>
</dbReference>
<accession>A0A8J8CAD0</accession>
<dbReference type="PANTHER" id="PTHR12682:SF11">
    <property type="entry name" value="PROTEIN ARCHEASE"/>
    <property type="match status" value="1"/>
</dbReference>
<evidence type="ECO:0000313" key="6">
    <source>
        <dbReference type="EMBL" id="MBX8631064.1"/>
    </source>
</evidence>
<dbReference type="InterPro" id="IPR002804">
    <property type="entry name" value="Archease"/>
</dbReference>
<sequence length="134" mass="15656">MRYRLLDHTADIQIMAYGNSAEEIFENSAYALFDQIADITTVKPTGEENIVARARSLENLLMDYLNELLFLESAMSLLFSEFSVRIEGNRLNSTVRGERMDRRRHRLKNDVKAITYHMFELNIEKGYARFIIDV</sequence>
<evidence type="ECO:0000259" key="5">
    <source>
        <dbReference type="Pfam" id="PF01951"/>
    </source>
</evidence>
<dbReference type="Pfam" id="PF01951">
    <property type="entry name" value="Archease"/>
    <property type="match status" value="1"/>
</dbReference>
<dbReference type="AlphaFoldDB" id="A0A8J8CAD0"/>
<organism evidence="6 8">
    <name type="scientific">Candidatus Sysuiplasma superficiale</name>
    <dbReference type="NCBI Taxonomy" id="2823368"/>
    <lineage>
        <taxon>Archaea</taxon>
        <taxon>Methanobacteriati</taxon>
        <taxon>Thermoplasmatota</taxon>
        <taxon>Thermoplasmata</taxon>
        <taxon>Candidatus Sysuiplasmatales</taxon>
        <taxon>Candidatus Sysuiplasmataceae</taxon>
        <taxon>Candidatus Sysuiplasma</taxon>
    </lineage>
</organism>
<comment type="similarity">
    <text evidence="1">Belongs to the archease family.</text>
</comment>
<protein>
    <submittedName>
        <fullName evidence="6">Archease</fullName>
    </submittedName>
</protein>
<keyword evidence="2" id="KW-0819">tRNA processing</keyword>
<dbReference type="GO" id="GO:0046872">
    <property type="term" value="F:metal ion binding"/>
    <property type="evidence" value="ECO:0007669"/>
    <property type="project" value="UniProtKB-KW"/>
</dbReference>
<evidence type="ECO:0000256" key="1">
    <source>
        <dbReference type="ARBA" id="ARBA00007963"/>
    </source>
</evidence>
<dbReference type="Gene3D" id="3.55.10.10">
    <property type="entry name" value="Archease domain"/>
    <property type="match status" value="1"/>
</dbReference>
<evidence type="ECO:0000256" key="4">
    <source>
        <dbReference type="ARBA" id="ARBA00022837"/>
    </source>
</evidence>
<evidence type="ECO:0000256" key="2">
    <source>
        <dbReference type="ARBA" id="ARBA00022694"/>
    </source>
</evidence>
<comment type="caution">
    <text evidence="6">The sequence shown here is derived from an EMBL/GenBank/DDBJ whole genome shotgun (WGS) entry which is preliminary data.</text>
</comment>
<keyword evidence="4" id="KW-0106">Calcium</keyword>
<evidence type="ECO:0000313" key="8">
    <source>
        <dbReference type="Proteomes" id="UP000716004"/>
    </source>
</evidence>
<evidence type="ECO:0000313" key="7">
    <source>
        <dbReference type="EMBL" id="MBX8644134.1"/>
    </source>
</evidence>
<dbReference type="NCBIfam" id="NF001617">
    <property type="entry name" value="PRK00407.1"/>
    <property type="match status" value="1"/>
</dbReference>
<name>A0A8J8CAD0_9ARCH</name>
<dbReference type="Proteomes" id="UP000716004">
    <property type="component" value="Unassembled WGS sequence"/>
</dbReference>
<gene>
    <name evidence="6" type="ORF">J9259_00865</name>
    <name evidence="7" type="ORF">KIY12_05350</name>
</gene>
<dbReference type="InterPro" id="IPR023572">
    <property type="entry name" value="Archease_dom"/>
</dbReference>
<dbReference type="EMBL" id="JAGVSJ010000001">
    <property type="protein sequence ID" value="MBX8631064.1"/>
    <property type="molecule type" value="Genomic_DNA"/>
</dbReference>
<feature type="domain" description="Archease" evidence="5">
    <location>
        <begin position="3"/>
        <end position="134"/>
    </location>
</feature>
<keyword evidence="3" id="KW-0479">Metal-binding</keyword>